<evidence type="ECO:0000256" key="7">
    <source>
        <dbReference type="PIRSR" id="PIRSR604254-1"/>
    </source>
</evidence>
<dbReference type="GO" id="GO:0005886">
    <property type="term" value="C:plasma membrane"/>
    <property type="evidence" value="ECO:0007669"/>
    <property type="project" value="UniProtKB-SubCell"/>
</dbReference>
<evidence type="ECO:0000256" key="6">
    <source>
        <dbReference type="ARBA" id="ARBA00023136"/>
    </source>
</evidence>
<dbReference type="AlphaFoldDB" id="A0A516GAN2"/>
<dbReference type="InterPro" id="IPR005744">
    <property type="entry name" value="Hy-lIII"/>
</dbReference>
<feature type="transmembrane region" description="Helical" evidence="8">
    <location>
        <begin position="52"/>
        <end position="72"/>
    </location>
</feature>
<evidence type="ECO:0000256" key="5">
    <source>
        <dbReference type="ARBA" id="ARBA00022989"/>
    </source>
</evidence>
<gene>
    <name evidence="9" type="ORF">FNH13_09760</name>
</gene>
<feature type="binding site" evidence="7">
    <location>
        <position position="203"/>
    </location>
    <ligand>
        <name>Zn(2+)</name>
        <dbReference type="ChEBI" id="CHEBI:29105"/>
    </ligand>
</feature>
<feature type="binding site" evidence="7">
    <location>
        <position position="199"/>
    </location>
    <ligand>
        <name>Zn(2+)</name>
        <dbReference type="ChEBI" id="CHEBI:29105"/>
    </ligand>
</feature>
<feature type="transmembrane region" description="Helical" evidence="8">
    <location>
        <begin position="20"/>
        <end position="40"/>
    </location>
</feature>
<comment type="subcellular location">
    <subcellularLocation>
        <location evidence="1">Cell membrane</location>
        <topology evidence="1">Multi-pass membrane protein</topology>
    </subcellularLocation>
</comment>
<keyword evidence="10" id="KW-1185">Reference proteome</keyword>
<dbReference type="InterPro" id="IPR004254">
    <property type="entry name" value="AdipoR/HlyIII-related"/>
</dbReference>
<feature type="transmembrane region" description="Helical" evidence="8">
    <location>
        <begin position="87"/>
        <end position="106"/>
    </location>
</feature>
<keyword evidence="7" id="KW-0479">Metal-binding</keyword>
<keyword evidence="5 8" id="KW-1133">Transmembrane helix</keyword>
<evidence type="ECO:0000313" key="9">
    <source>
        <dbReference type="EMBL" id="QDO88584.1"/>
    </source>
</evidence>
<dbReference type="PANTHER" id="PTHR20855">
    <property type="entry name" value="ADIPOR/PROGESTIN RECEPTOR-RELATED"/>
    <property type="match status" value="1"/>
</dbReference>
<dbReference type="PANTHER" id="PTHR20855:SF3">
    <property type="entry name" value="LD03007P"/>
    <property type="match status" value="1"/>
</dbReference>
<dbReference type="OrthoDB" id="9813689at2"/>
<feature type="transmembrane region" description="Helical" evidence="8">
    <location>
        <begin position="138"/>
        <end position="155"/>
    </location>
</feature>
<keyword evidence="6 8" id="KW-0472">Membrane</keyword>
<feature type="transmembrane region" description="Helical" evidence="8">
    <location>
        <begin position="167"/>
        <end position="186"/>
    </location>
</feature>
<dbReference type="NCBIfam" id="TIGR01065">
    <property type="entry name" value="hlyIII"/>
    <property type="match status" value="1"/>
</dbReference>
<proteinExistence type="inferred from homology"/>
<feature type="transmembrane region" description="Helical" evidence="8">
    <location>
        <begin position="201"/>
        <end position="221"/>
    </location>
</feature>
<dbReference type="Pfam" id="PF03006">
    <property type="entry name" value="HlyIII"/>
    <property type="match status" value="1"/>
</dbReference>
<keyword evidence="7" id="KW-0862">Zinc</keyword>
<evidence type="ECO:0000256" key="3">
    <source>
        <dbReference type="ARBA" id="ARBA00022475"/>
    </source>
</evidence>
<keyword evidence="4 8" id="KW-0812">Transmembrane</keyword>
<protein>
    <submittedName>
        <fullName evidence="9">Hemolysin III family protein</fullName>
    </submittedName>
</protein>
<evidence type="ECO:0000313" key="10">
    <source>
        <dbReference type="Proteomes" id="UP000315395"/>
    </source>
</evidence>
<reference evidence="9 10" key="1">
    <citation type="submission" date="2019-07" db="EMBL/GenBank/DDBJ databases">
        <title>complete genome sequencing of Ornithinimicrobium sp. H23M54.</title>
        <authorList>
            <person name="Bae J.-W."/>
            <person name="Lee S.-Y."/>
        </authorList>
    </citation>
    <scope>NUCLEOTIDE SEQUENCE [LARGE SCALE GENOMIC DNA]</scope>
    <source>
        <strain evidence="9 10">H23M54</strain>
    </source>
</reference>
<organism evidence="9 10">
    <name type="scientific">Ornithinimicrobium ciconiae</name>
    <dbReference type="NCBI Taxonomy" id="2594265"/>
    <lineage>
        <taxon>Bacteria</taxon>
        <taxon>Bacillati</taxon>
        <taxon>Actinomycetota</taxon>
        <taxon>Actinomycetes</taxon>
        <taxon>Micrococcales</taxon>
        <taxon>Ornithinimicrobiaceae</taxon>
        <taxon>Ornithinimicrobium</taxon>
    </lineage>
</organism>
<feature type="transmembrane region" description="Helical" evidence="8">
    <location>
        <begin position="113"/>
        <end position="132"/>
    </location>
</feature>
<dbReference type="EMBL" id="CP041616">
    <property type="protein sequence ID" value="QDO88584.1"/>
    <property type="molecule type" value="Genomic_DNA"/>
</dbReference>
<dbReference type="KEGG" id="orz:FNH13_09760"/>
<evidence type="ECO:0000256" key="4">
    <source>
        <dbReference type="ARBA" id="ARBA00022692"/>
    </source>
</evidence>
<dbReference type="GO" id="GO:0046872">
    <property type="term" value="F:metal ion binding"/>
    <property type="evidence" value="ECO:0007669"/>
    <property type="project" value="UniProtKB-KW"/>
</dbReference>
<evidence type="ECO:0000256" key="1">
    <source>
        <dbReference type="ARBA" id="ARBA00004651"/>
    </source>
</evidence>
<comment type="similarity">
    <text evidence="2">Belongs to the UPF0073 (Hly-III) family.</text>
</comment>
<feature type="binding site" evidence="7">
    <location>
        <position position="70"/>
    </location>
    <ligand>
        <name>Zn(2+)</name>
        <dbReference type="ChEBI" id="CHEBI:29105"/>
    </ligand>
</feature>
<name>A0A516GAN2_9MICO</name>
<sequence length="224" mass="24114">MSGVSRDGSVHVTDERFNTFSHLFGAVLAVAGAALLIALAGEQGDPWKIVGFSVYGLSLITLFVASALHHGIDHSPGVNSLLRTLDYTSVFFLIAGTVTPLVLVLFRNTFGWTVFGVVWAIAILGIVARSVWRQLPKWVTNTLYISLGWLTVLLVGADPSALPPGAIALMAAGGIVYSVGFVIYVVERPNLRPGVFGFHELWHTLVVVAAALHLLLMYFYVLPA</sequence>
<keyword evidence="3" id="KW-1003">Cell membrane</keyword>
<dbReference type="GO" id="GO:0140911">
    <property type="term" value="F:pore-forming activity"/>
    <property type="evidence" value="ECO:0007669"/>
    <property type="project" value="InterPro"/>
</dbReference>
<evidence type="ECO:0000256" key="8">
    <source>
        <dbReference type="SAM" id="Phobius"/>
    </source>
</evidence>
<accession>A0A516GAN2</accession>
<dbReference type="Proteomes" id="UP000315395">
    <property type="component" value="Chromosome"/>
</dbReference>
<evidence type="ECO:0000256" key="2">
    <source>
        <dbReference type="ARBA" id="ARBA00008488"/>
    </source>
</evidence>